<feature type="region of interest" description="Disordered" evidence="1">
    <location>
        <begin position="1"/>
        <end position="46"/>
    </location>
</feature>
<keyword evidence="3" id="KW-1185">Reference proteome</keyword>
<dbReference type="InterPro" id="IPR039321">
    <property type="entry name" value="IDM2/3-like"/>
</dbReference>
<organism evidence="2 3">
    <name type="scientific">Solanum tuberosum</name>
    <name type="common">Potato</name>
    <dbReference type="NCBI Taxonomy" id="4113"/>
    <lineage>
        <taxon>Eukaryota</taxon>
        <taxon>Viridiplantae</taxon>
        <taxon>Streptophyta</taxon>
        <taxon>Embryophyta</taxon>
        <taxon>Tracheophyta</taxon>
        <taxon>Spermatophyta</taxon>
        <taxon>Magnoliopsida</taxon>
        <taxon>eudicotyledons</taxon>
        <taxon>Gunneridae</taxon>
        <taxon>Pentapetalae</taxon>
        <taxon>asterids</taxon>
        <taxon>lamiids</taxon>
        <taxon>Solanales</taxon>
        <taxon>Solanaceae</taxon>
        <taxon>Solanoideae</taxon>
        <taxon>Solaneae</taxon>
        <taxon>Solanum</taxon>
    </lineage>
</organism>
<dbReference type="PANTHER" id="PTHR34661:SF8">
    <property type="entry name" value="ALPHA-CRYSTALLIN DOMAIN-CONTAINING PROTEIN 22.3"/>
    <property type="match status" value="1"/>
</dbReference>
<dbReference type="SUPFAM" id="SSF49764">
    <property type="entry name" value="HSP20-like chaperones"/>
    <property type="match status" value="1"/>
</dbReference>
<protein>
    <recommendedName>
        <fullName evidence="4">Alpha-crystallin domain-containing protein 22.3</fullName>
    </recommendedName>
</protein>
<evidence type="ECO:0008006" key="4">
    <source>
        <dbReference type="Google" id="ProtNLM"/>
    </source>
</evidence>
<accession>A0ABQ7WQY0</accession>
<dbReference type="CDD" id="cd06464">
    <property type="entry name" value="ACD_sHsps-like"/>
    <property type="match status" value="1"/>
</dbReference>
<dbReference type="EMBL" id="JAIVGD010000001">
    <property type="protein sequence ID" value="KAH0782975.1"/>
    <property type="molecule type" value="Genomic_DNA"/>
</dbReference>
<proteinExistence type="predicted"/>
<dbReference type="Gene3D" id="2.60.40.790">
    <property type="match status" value="1"/>
</dbReference>
<name>A0ABQ7WQY0_SOLTU</name>
<dbReference type="Proteomes" id="UP000826656">
    <property type="component" value="Unassembled WGS sequence"/>
</dbReference>
<sequence length="324" mass="34825">MTTKGVITSLGLSVGNHPSSTPRASQTSLPNHGENNGSTPLHPEPLNVAPISCVPYTGPPLPYSYHTSASPDINTGSVPVEADSKNISSQQHAGGQPAMIFFTACPAREEWDNLINYANGGVALTGSALLGKVGPLIGSVDIAESEDDYVFRVSLPGVARDERVFRCDVGPNGAIVIKGVSETGENMVRRDNMVFKMQTQNLCSPGEFSVSFQLPGPIDHQNLNCVFGSDGIFEGVVKKRTTGPLRDGRRERPNLRRLGAMLLLAKGIAYQTGLLLQNGKFGSTSLKSAYPRDFTFVSALYPHCLSKLKDFVLYLKTKYLVLAV</sequence>
<evidence type="ECO:0000256" key="1">
    <source>
        <dbReference type="SAM" id="MobiDB-lite"/>
    </source>
</evidence>
<reference evidence="2 3" key="1">
    <citation type="journal article" date="2021" name="bioRxiv">
        <title>Chromosome-scale and haplotype-resolved genome assembly of a tetraploid potato cultivar.</title>
        <authorList>
            <person name="Sun H."/>
            <person name="Jiao W.-B."/>
            <person name="Krause K."/>
            <person name="Campoy J.A."/>
            <person name="Goel M."/>
            <person name="Folz-Donahue K."/>
            <person name="Kukat C."/>
            <person name="Huettel B."/>
            <person name="Schneeberger K."/>
        </authorList>
    </citation>
    <scope>NUCLEOTIDE SEQUENCE [LARGE SCALE GENOMIC DNA]</scope>
    <source>
        <strain evidence="2">SolTubOtavaFocal</strain>
        <tissue evidence="2">Leaves</tissue>
    </source>
</reference>
<comment type="caution">
    <text evidence="2">The sequence shown here is derived from an EMBL/GenBank/DDBJ whole genome shotgun (WGS) entry which is preliminary data.</text>
</comment>
<evidence type="ECO:0000313" key="2">
    <source>
        <dbReference type="EMBL" id="KAH0782975.1"/>
    </source>
</evidence>
<gene>
    <name evidence="2" type="ORF">KY290_002573</name>
</gene>
<feature type="compositionally biased region" description="Polar residues" evidence="1">
    <location>
        <begin position="16"/>
        <end position="39"/>
    </location>
</feature>
<dbReference type="PANTHER" id="PTHR34661">
    <property type="entry name" value="INCREASED DNA METHYLATION 3"/>
    <property type="match status" value="1"/>
</dbReference>
<evidence type="ECO:0000313" key="3">
    <source>
        <dbReference type="Proteomes" id="UP000826656"/>
    </source>
</evidence>
<dbReference type="InterPro" id="IPR008978">
    <property type="entry name" value="HSP20-like_chaperone"/>
</dbReference>